<protein>
    <recommendedName>
        <fullName evidence="2">Apple domain-containing protein</fullName>
    </recommendedName>
</protein>
<dbReference type="Pfam" id="PF14295">
    <property type="entry name" value="PAN_4"/>
    <property type="match status" value="1"/>
</dbReference>
<organism evidence="3 4">
    <name type="scientific">Fusarium longipes</name>
    <dbReference type="NCBI Taxonomy" id="694270"/>
    <lineage>
        <taxon>Eukaryota</taxon>
        <taxon>Fungi</taxon>
        <taxon>Dikarya</taxon>
        <taxon>Ascomycota</taxon>
        <taxon>Pezizomycotina</taxon>
        <taxon>Sordariomycetes</taxon>
        <taxon>Hypocreomycetidae</taxon>
        <taxon>Hypocreales</taxon>
        <taxon>Nectriaceae</taxon>
        <taxon>Fusarium</taxon>
    </lineage>
</organism>
<dbReference type="Gene3D" id="3.50.4.10">
    <property type="entry name" value="Hepatocyte Growth Factor"/>
    <property type="match status" value="1"/>
</dbReference>
<gene>
    <name evidence="3" type="ORF">FLONG3_1609</name>
</gene>
<dbReference type="PROSITE" id="PS50948">
    <property type="entry name" value="PAN"/>
    <property type="match status" value="1"/>
</dbReference>
<reference evidence="3 4" key="1">
    <citation type="journal article" date="2018" name="PLoS Pathog.">
        <title>Evolution of structural diversity of trichothecenes, a family of toxins produced by plant pathogenic and entomopathogenic fungi.</title>
        <authorList>
            <person name="Proctor R.H."/>
            <person name="McCormick S.P."/>
            <person name="Kim H.S."/>
            <person name="Cardoza R.E."/>
            <person name="Stanley A.M."/>
            <person name="Lindo L."/>
            <person name="Kelly A."/>
            <person name="Brown D.W."/>
            <person name="Lee T."/>
            <person name="Vaughan M.M."/>
            <person name="Alexander N.J."/>
            <person name="Busman M."/>
            <person name="Gutierrez S."/>
        </authorList>
    </citation>
    <scope>NUCLEOTIDE SEQUENCE [LARGE SCALE GENOMIC DNA]</scope>
    <source>
        <strain evidence="3 4">NRRL 20695</strain>
    </source>
</reference>
<feature type="domain" description="Apple" evidence="2">
    <location>
        <begin position="127"/>
        <end position="207"/>
    </location>
</feature>
<keyword evidence="1" id="KW-0732">Signal</keyword>
<dbReference type="Proteomes" id="UP000266234">
    <property type="component" value="Unassembled WGS sequence"/>
</dbReference>
<name>A0A395T6G5_9HYPO</name>
<accession>A0A395T6G5</accession>
<dbReference type="OrthoDB" id="5102041at2759"/>
<feature type="signal peptide" evidence="1">
    <location>
        <begin position="1"/>
        <end position="19"/>
    </location>
</feature>
<dbReference type="AlphaFoldDB" id="A0A395T6G5"/>
<dbReference type="InterPro" id="IPR003609">
    <property type="entry name" value="Pan_app"/>
</dbReference>
<keyword evidence="4" id="KW-1185">Reference proteome</keyword>
<dbReference type="EMBL" id="PXOG01000033">
    <property type="protein sequence ID" value="RGP80308.1"/>
    <property type="molecule type" value="Genomic_DNA"/>
</dbReference>
<evidence type="ECO:0000256" key="1">
    <source>
        <dbReference type="SAM" id="SignalP"/>
    </source>
</evidence>
<proteinExistence type="predicted"/>
<sequence>MVAMRSCLLLSAVATVAIAGKCKPESSASQSVSLSLTVSAGSTTETTPVDSTTLAPSTTLTDSTTTLTDITIDTSIVETSAETSTEAAITHSVPTTFATSFTVSSEETTTAESATTTTAAAPATLTCPSDLQQCFNGMQIQCDVILIGLAETIVSVDDLEHCARVCDRDSSCVGFTWDENDKACYPAISQVPSTAFQGWVSGLKGTC</sequence>
<comment type="caution">
    <text evidence="3">The sequence shown here is derived from an EMBL/GenBank/DDBJ whole genome shotgun (WGS) entry which is preliminary data.</text>
</comment>
<evidence type="ECO:0000313" key="4">
    <source>
        <dbReference type="Proteomes" id="UP000266234"/>
    </source>
</evidence>
<dbReference type="STRING" id="694270.A0A395T6G5"/>
<evidence type="ECO:0000313" key="3">
    <source>
        <dbReference type="EMBL" id="RGP80308.1"/>
    </source>
</evidence>
<feature type="chain" id="PRO_5017330175" description="Apple domain-containing protein" evidence="1">
    <location>
        <begin position="20"/>
        <end position="207"/>
    </location>
</feature>
<evidence type="ECO:0000259" key="2">
    <source>
        <dbReference type="PROSITE" id="PS50948"/>
    </source>
</evidence>